<comment type="caution">
    <text evidence="1">The sequence shown here is derived from an EMBL/GenBank/DDBJ whole genome shotgun (WGS) entry which is preliminary data.</text>
</comment>
<proteinExistence type="predicted"/>
<gene>
    <name evidence="1" type="ORF">CEXT_721301</name>
</gene>
<dbReference type="EMBL" id="BPLR01005854">
    <property type="protein sequence ID" value="GIY05512.1"/>
    <property type="molecule type" value="Genomic_DNA"/>
</dbReference>
<accession>A0AAV4Q857</accession>
<organism evidence="1 2">
    <name type="scientific">Caerostris extrusa</name>
    <name type="common">Bark spider</name>
    <name type="synonym">Caerostris bankana</name>
    <dbReference type="NCBI Taxonomy" id="172846"/>
    <lineage>
        <taxon>Eukaryota</taxon>
        <taxon>Metazoa</taxon>
        <taxon>Ecdysozoa</taxon>
        <taxon>Arthropoda</taxon>
        <taxon>Chelicerata</taxon>
        <taxon>Arachnida</taxon>
        <taxon>Araneae</taxon>
        <taxon>Araneomorphae</taxon>
        <taxon>Entelegynae</taxon>
        <taxon>Araneoidea</taxon>
        <taxon>Araneidae</taxon>
        <taxon>Caerostris</taxon>
    </lineage>
</organism>
<dbReference type="AlphaFoldDB" id="A0AAV4Q857"/>
<keyword evidence="2" id="KW-1185">Reference proteome</keyword>
<sequence>MHRTPFLCLVDSLSVKSRKSKQKLIRVVCETFEELRLKGRWVGAFLFSPCISVGGDKLPEKQMSFHVSSQRLKSGYFI</sequence>
<protein>
    <submittedName>
        <fullName evidence="1">Uncharacterized protein</fullName>
    </submittedName>
</protein>
<dbReference type="Proteomes" id="UP001054945">
    <property type="component" value="Unassembled WGS sequence"/>
</dbReference>
<evidence type="ECO:0000313" key="2">
    <source>
        <dbReference type="Proteomes" id="UP001054945"/>
    </source>
</evidence>
<evidence type="ECO:0000313" key="1">
    <source>
        <dbReference type="EMBL" id="GIY05512.1"/>
    </source>
</evidence>
<name>A0AAV4Q857_CAEEX</name>
<reference evidence="1 2" key="1">
    <citation type="submission" date="2021-06" db="EMBL/GenBank/DDBJ databases">
        <title>Caerostris extrusa draft genome.</title>
        <authorList>
            <person name="Kono N."/>
            <person name="Arakawa K."/>
        </authorList>
    </citation>
    <scope>NUCLEOTIDE SEQUENCE [LARGE SCALE GENOMIC DNA]</scope>
</reference>